<evidence type="ECO:0000256" key="2">
    <source>
        <dbReference type="SAM" id="Phobius"/>
    </source>
</evidence>
<comment type="caution">
    <text evidence="4">The sequence shown here is derived from an EMBL/GenBank/DDBJ whole genome shotgun (WGS) entry which is preliminary data.</text>
</comment>
<evidence type="ECO:0000256" key="1">
    <source>
        <dbReference type="SAM" id="MobiDB-lite"/>
    </source>
</evidence>
<keyword evidence="5" id="KW-1185">Reference proteome</keyword>
<dbReference type="EMBL" id="PVSR01000014">
    <property type="protein sequence ID" value="PRW63457.1"/>
    <property type="molecule type" value="Genomic_DNA"/>
</dbReference>
<evidence type="ECO:0000313" key="5">
    <source>
        <dbReference type="Proteomes" id="UP000239352"/>
    </source>
</evidence>
<feature type="region of interest" description="Disordered" evidence="1">
    <location>
        <begin position="1"/>
        <end position="47"/>
    </location>
</feature>
<dbReference type="AlphaFoldDB" id="A0A2T0GWJ0"/>
<keyword evidence="2" id="KW-0812">Transmembrane</keyword>
<protein>
    <recommendedName>
        <fullName evidence="3">DUF4333 domain-containing protein</fullName>
    </recommendedName>
</protein>
<reference evidence="4 5" key="1">
    <citation type="submission" date="2018-03" db="EMBL/GenBank/DDBJ databases">
        <title>Actinopolyspora mortivallis from Sahara, screening for active biomolecules.</title>
        <authorList>
            <person name="Selama O."/>
            <person name="Wellington E.M.H."/>
            <person name="Hacene H."/>
        </authorList>
    </citation>
    <scope>NUCLEOTIDE SEQUENCE [LARGE SCALE GENOMIC DNA]</scope>
    <source>
        <strain evidence="4 5">M5A</strain>
    </source>
</reference>
<sequence length="153" mass="16634">MNHPQQGPPPAGYGYPHPPPNGGYQFPQYPGYPGYAPGQAGPPRRRGARPSVILAVLAGVATLVFGTAAVLYASTLEPSRVLDNQAVEEGVQRILTEEYSFRVRSVSCPSGQPVEPRSRFDCTATMKVGEQRRVPVVIVDDTGRYRVRSPELE</sequence>
<dbReference type="InParanoid" id="A0A2T0GWJ0"/>
<dbReference type="Pfam" id="PF14230">
    <property type="entry name" value="DUF4333"/>
    <property type="match status" value="1"/>
</dbReference>
<keyword evidence="2" id="KW-0472">Membrane</keyword>
<dbReference type="Proteomes" id="UP000239352">
    <property type="component" value="Unassembled WGS sequence"/>
</dbReference>
<feature type="compositionally biased region" description="Low complexity" evidence="1">
    <location>
        <begin position="22"/>
        <end position="42"/>
    </location>
</feature>
<feature type="compositionally biased region" description="Pro residues" evidence="1">
    <location>
        <begin position="1"/>
        <end position="21"/>
    </location>
</feature>
<feature type="transmembrane region" description="Helical" evidence="2">
    <location>
        <begin position="52"/>
        <end position="73"/>
    </location>
</feature>
<organism evidence="4 5">
    <name type="scientific">Actinopolyspora mortivallis</name>
    <dbReference type="NCBI Taxonomy" id="33906"/>
    <lineage>
        <taxon>Bacteria</taxon>
        <taxon>Bacillati</taxon>
        <taxon>Actinomycetota</taxon>
        <taxon>Actinomycetes</taxon>
        <taxon>Actinopolysporales</taxon>
        <taxon>Actinopolysporaceae</taxon>
        <taxon>Actinopolyspora</taxon>
    </lineage>
</organism>
<feature type="domain" description="DUF4333" evidence="3">
    <location>
        <begin position="75"/>
        <end position="143"/>
    </location>
</feature>
<proteinExistence type="predicted"/>
<dbReference type="InterPro" id="IPR025637">
    <property type="entry name" value="DUF4333"/>
</dbReference>
<evidence type="ECO:0000313" key="4">
    <source>
        <dbReference type="EMBL" id="PRW63457.1"/>
    </source>
</evidence>
<evidence type="ECO:0000259" key="3">
    <source>
        <dbReference type="Pfam" id="PF14230"/>
    </source>
</evidence>
<gene>
    <name evidence="4" type="ORF">CEP50_10265</name>
</gene>
<keyword evidence="2" id="KW-1133">Transmembrane helix</keyword>
<accession>A0A2T0GWJ0</accession>
<dbReference type="RefSeq" id="WP_106113719.1">
    <property type="nucleotide sequence ID" value="NZ_PVSR01000014.1"/>
</dbReference>
<name>A0A2T0GWJ0_ACTMO</name>